<dbReference type="PANTHER" id="PTHR33540:SF2">
    <property type="entry name" value="TRNA THREONYLCARBAMOYLADENOSINE BIOSYNTHESIS PROTEIN TSAE"/>
    <property type="match status" value="1"/>
</dbReference>
<reference evidence="12 13" key="1">
    <citation type="journal article" date="2019" name="Int. J. Syst. Evol. Microbiol.">
        <title>The Global Catalogue of Microorganisms (GCM) 10K type strain sequencing project: providing services to taxonomists for standard genome sequencing and annotation.</title>
        <authorList>
            <consortium name="The Broad Institute Genomics Platform"/>
            <consortium name="The Broad Institute Genome Sequencing Center for Infectious Disease"/>
            <person name="Wu L."/>
            <person name="Ma J."/>
        </authorList>
    </citation>
    <scope>NUCLEOTIDE SEQUENCE [LARGE SCALE GENOMIC DNA]</scope>
    <source>
        <strain evidence="12 13">JCM 15592</strain>
    </source>
</reference>
<dbReference type="Pfam" id="PF02367">
    <property type="entry name" value="TsaE"/>
    <property type="match status" value="1"/>
</dbReference>
<evidence type="ECO:0000313" key="13">
    <source>
        <dbReference type="Proteomes" id="UP001499938"/>
    </source>
</evidence>
<keyword evidence="7" id="KW-0547">Nucleotide-binding</keyword>
<dbReference type="SUPFAM" id="SSF52540">
    <property type="entry name" value="P-loop containing nucleoside triphosphate hydrolases"/>
    <property type="match status" value="1"/>
</dbReference>
<sequence length="168" mass="17778">MTAARALQVSLATADDTAEFGQALATLLRAGDLVILAGDLGAGKTTLTQGIAAGLGVRGPITSPTFVIARVHPSLRGGPDLVHVDAYRLGSFTELDDMDLDTEIESAVTIVEWGEGMAEELMDSHLLIRLTADPETETRLVQVMPKGPRWSSPATRAVLAALLEDEDE</sequence>
<comment type="caution">
    <text evidence="12">The sequence shown here is derived from an EMBL/GenBank/DDBJ whole genome shotgun (WGS) entry which is preliminary data.</text>
</comment>
<keyword evidence="6" id="KW-0479">Metal-binding</keyword>
<protein>
    <recommendedName>
        <fullName evidence="3">tRNA threonylcarbamoyladenosine biosynthesis protein TsaE</fullName>
    </recommendedName>
    <alternativeName>
        <fullName evidence="11">t(6)A37 threonylcarbamoyladenosine biosynthesis protein TsaE</fullName>
    </alternativeName>
</protein>
<keyword evidence="5" id="KW-0819">tRNA processing</keyword>
<dbReference type="RefSeq" id="WP_344084952.1">
    <property type="nucleotide sequence ID" value="NZ_BAAAPO010000034.1"/>
</dbReference>
<dbReference type="Gene3D" id="3.40.50.300">
    <property type="entry name" value="P-loop containing nucleotide triphosphate hydrolases"/>
    <property type="match status" value="1"/>
</dbReference>
<comment type="subcellular location">
    <subcellularLocation>
        <location evidence="1">Cytoplasm</location>
    </subcellularLocation>
</comment>
<dbReference type="Proteomes" id="UP001499938">
    <property type="component" value="Unassembled WGS sequence"/>
</dbReference>
<evidence type="ECO:0000256" key="11">
    <source>
        <dbReference type="ARBA" id="ARBA00032441"/>
    </source>
</evidence>
<keyword evidence="13" id="KW-1185">Reference proteome</keyword>
<comment type="similarity">
    <text evidence="2">Belongs to the TsaE family.</text>
</comment>
<accession>A0ABN2LR90</accession>
<dbReference type="PANTHER" id="PTHR33540">
    <property type="entry name" value="TRNA THREONYLCARBAMOYLADENOSINE BIOSYNTHESIS PROTEIN TSAE"/>
    <property type="match status" value="1"/>
</dbReference>
<keyword evidence="4" id="KW-0963">Cytoplasm</keyword>
<evidence type="ECO:0000256" key="4">
    <source>
        <dbReference type="ARBA" id="ARBA00022490"/>
    </source>
</evidence>
<proteinExistence type="inferred from homology"/>
<organism evidence="12 13">
    <name type="scientific">Nostocoides veronense</name>
    <dbReference type="NCBI Taxonomy" id="330836"/>
    <lineage>
        <taxon>Bacteria</taxon>
        <taxon>Bacillati</taxon>
        <taxon>Actinomycetota</taxon>
        <taxon>Actinomycetes</taxon>
        <taxon>Micrococcales</taxon>
        <taxon>Intrasporangiaceae</taxon>
        <taxon>Nostocoides</taxon>
    </lineage>
</organism>
<evidence type="ECO:0000256" key="3">
    <source>
        <dbReference type="ARBA" id="ARBA00019010"/>
    </source>
</evidence>
<evidence type="ECO:0000313" key="12">
    <source>
        <dbReference type="EMBL" id="GAA1797308.1"/>
    </source>
</evidence>
<dbReference type="InterPro" id="IPR027417">
    <property type="entry name" value="P-loop_NTPase"/>
</dbReference>
<evidence type="ECO:0000256" key="8">
    <source>
        <dbReference type="ARBA" id="ARBA00022840"/>
    </source>
</evidence>
<keyword evidence="8" id="KW-0067">ATP-binding</keyword>
<evidence type="ECO:0000256" key="6">
    <source>
        <dbReference type="ARBA" id="ARBA00022723"/>
    </source>
</evidence>
<gene>
    <name evidence="12" type="ORF">GCM10009811_21860</name>
</gene>
<keyword evidence="9" id="KW-0460">Magnesium</keyword>
<dbReference type="InterPro" id="IPR003442">
    <property type="entry name" value="T6A_TsaE"/>
</dbReference>
<evidence type="ECO:0000256" key="10">
    <source>
        <dbReference type="ARBA" id="ARBA00024908"/>
    </source>
</evidence>
<evidence type="ECO:0000256" key="9">
    <source>
        <dbReference type="ARBA" id="ARBA00022842"/>
    </source>
</evidence>
<evidence type="ECO:0000256" key="1">
    <source>
        <dbReference type="ARBA" id="ARBA00004496"/>
    </source>
</evidence>
<evidence type="ECO:0000256" key="2">
    <source>
        <dbReference type="ARBA" id="ARBA00007599"/>
    </source>
</evidence>
<name>A0ABN2LR90_9MICO</name>
<comment type="function">
    <text evidence="10">Required for the formation of a threonylcarbamoyl group on adenosine at position 37 (t(6)A37) in tRNAs that read codons beginning with adenine. Is involved in the transfer of the threonylcarbamoyl moiety of threonylcarbamoyl-AMP (TC-AMP) to the N6 group of A37, together with TsaD and TsaB. TsaE seems to play an indirect role in the t(6)A biosynthesis pathway, possibly in regulating the core enzymatic function of TsaD.</text>
</comment>
<dbReference type="EMBL" id="BAAAPO010000034">
    <property type="protein sequence ID" value="GAA1797308.1"/>
    <property type="molecule type" value="Genomic_DNA"/>
</dbReference>
<evidence type="ECO:0000256" key="7">
    <source>
        <dbReference type="ARBA" id="ARBA00022741"/>
    </source>
</evidence>
<dbReference type="NCBIfam" id="TIGR00150">
    <property type="entry name" value="T6A_YjeE"/>
    <property type="match status" value="1"/>
</dbReference>
<evidence type="ECO:0000256" key="5">
    <source>
        <dbReference type="ARBA" id="ARBA00022694"/>
    </source>
</evidence>